<feature type="region of interest" description="Disordered" evidence="1">
    <location>
        <begin position="115"/>
        <end position="159"/>
    </location>
</feature>
<feature type="compositionally biased region" description="Basic and acidic residues" evidence="1">
    <location>
        <begin position="28"/>
        <end position="41"/>
    </location>
</feature>
<sequence length="159" mass="18024">MTDPTQGTKPTNRHTGPDHLGRIKGIDQHEYTHKPPLEHTKTNRRSWVTTRRTYHTLRLKKDPNDRVTVCQQPGQGEHTQEDILTLTLVASPHMTCHIKETTRVKAERYPHMLPDNHTGKLSQYTPQTKGHGPPPTTRTHTHTPTSNGLGYPHATTLTT</sequence>
<dbReference type="AlphaFoldDB" id="A0AAD1VK48"/>
<feature type="compositionally biased region" description="Polar residues" evidence="1">
    <location>
        <begin position="1"/>
        <end position="14"/>
    </location>
</feature>
<dbReference type="EMBL" id="OW240912">
    <property type="protein sequence ID" value="CAH2220217.1"/>
    <property type="molecule type" value="Genomic_DNA"/>
</dbReference>
<reference evidence="2" key="1">
    <citation type="submission" date="2022-03" db="EMBL/GenBank/DDBJ databases">
        <authorList>
            <person name="Alioto T."/>
            <person name="Alioto T."/>
            <person name="Gomez Garrido J."/>
        </authorList>
    </citation>
    <scope>NUCLEOTIDE SEQUENCE</scope>
</reference>
<organism evidence="2 3">
    <name type="scientific">Pelobates cultripes</name>
    <name type="common">Western spadefoot toad</name>
    <dbReference type="NCBI Taxonomy" id="61616"/>
    <lineage>
        <taxon>Eukaryota</taxon>
        <taxon>Metazoa</taxon>
        <taxon>Chordata</taxon>
        <taxon>Craniata</taxon>
        <taxon>Vertebrata</taxon>
        <taxon>Euteleostomi</taxon>
        <taxon>Amphibia</taxon>
        <taxon>Batrachia</taxon>
        <taxon>Anura</taxon>
        <taxon>Pelobatoidea</taxon>
        <taxon>Pelobatidae</taxon>
        <taxon>Pelobates</taxon>
    </lineage>
</organism>
<evidence type="ECO:0000313" key="3">
    <source>
        <dbReference type="Proteomes" id="UP001295444"/>
    </source>
</evidence>
<dbReference type="Proteomes" id="UP001295444">
    <property type="component" value="Chromosome 01"/>
</dbReference>
<protein>
    <submittedName>
        <fullName evidence="2">Uncharacterized protein</fullName>
    </submittedName>
</protein>
<evidence type="ECO:0000313" key="2">
    <source>
        <dbReference type="EMBL" id="CAH2220217.1"/>
    </source>
</evidence>
<accession>A0AAD1VK48</accession>
<gene>
    <name evidence="2" type="ORF">PECUL_23A016731</name>
</gene>
<name>A0AAD1VK48_PELCU</name>
<evidence type="ECO:0000256" key="1">
    <source>
        <dbReference type="SAM" id="MobiDB-lite"/>
    </source>
</evidence>
<proteinExistence type="predicted"/>
<keyword evidence="3" id="KW-1185">Reference proteome</keyword>
<feature type="region of interest" description="Disordered" evidence="1">
    <location>
        <begin position="1"/>
        <end position="22"/>
    </location>
</feature>
<feature type="region of interest" description="Disordered" evidence="1">
    <location>
        <begin position="28"/>
        <end position="47"/>
    </location>
</feature>